<evidence type="ECO:0000256" key="1">
    <source>
        <dbReference type="SAM" id="Phobius"/>
    </source>
</evidence>
<feature type="transmembrane region" description="Helical" evidence="1">
    <location>
        <begin position="88"/>
        <end position="105"/>
    </location>
</feature>
<dbReference type="EMBL" id="JBHTLS010000135">
    <property type="protein sequence ID" value="MFD1107200.1"/>
    <property type="molecule type" value="Genomic_DNA"/>
</dbReference>
<feature type="transmembrane region" description="Helical" evidence="1">
    <location>
        <begin position="111"/>
        <end position="129"/>
    </location>
</feature>
<name>A0ABW3P6J9_9SPHN</name>
<accession>A0ABW3P6J9</accession>
<sequence length="400" mass="43321">MKAACTRFLWLWLPSLVLFLVGLHRAWLTGQADPFDWGLPLAFGLAVIGTVAARRGWAMFVWVALGSVGTALLFCARAAVRAPNVRDAAALLAIGLLSVLGGALLRRKPRAAGVLMLGIAALLLWRGPAQPLRPVSDRPSLAVITALPLFWDEMGRGGPRDAPVVTVLRTRFAVMPLDDPQHLARTNARRLLLAQPRAMTSAQLVAIDAWVRGGGMALVLADPLLRWPGGLPLGDRRRAPSVSPLGPLLSHWGFEPGGQFQPSETRHFMPDGALVTISGAELRDHALMVERQVGRGTVRLVGDADLLDDRLWLADPAGPLDPRLWSADTPALLVRWLDGEGAGERRWMRAPADVIAALRWAIGTGIFWAMLGMMLIGRVEMGWRTGTKRENNALKSGENG</sequence>
<proteinExistence type="predicted"/>
<comment type="caution">
    <text evidence="2">The sequence shown here is derived from an EMBL/GenBank/DDBJ whole genome shotgun (WGS) entry which is preliminary data.</text>
</comment>
<gene>
    <name evidence="2" type="ORF">ACFQ24_20225</name>
</gene>
<organism evidence="2 3">
    <name type="scientific">Sphingobium olei</name>
    <dbReference type="NCBI Taxonomy" id="420955"/>
    <lineage>
        <taxon>Bacteria</taxon>
        <taxon>Pseudomonadati</taxon>
        <taxon>Pseudomonadota</taxon>
        <taxon>Alphaproteobacteria</taxon>
        <taxon>Sphingomonadales</taxon>
        <taxon>Sphingomonadaceae</taxon>
        <taxon>Sphingobium</taxon>
    </lineage>
</organism>
<reference evidence="3" key="1">
    <citation type="journal article" date="2019" name="Int. J. Syst. Evol. Microbiol.">
        <title>The Global Catalogue of Microorganisms (GCM) 10K type strain sequencing project: providing services to taxonomists for standard genome sequencing and annotation.</title>
        <authorList>
            <consortium name="The Broad Institute Genomics Platform"/>
            <consortium name="The Broad Institute Genome Sequencing Center for Infectious Disease"/>
            <person name="Wu L."/>
            <person name="Ma J."/>
        </authorList>
    </citation>
    <scope>NUCLEOTIDE SEQUENCE [LARGE SCALE GENOMIC DNA]</scope>
    <source>
        <strain evidence="3">CCUG 54329</strain>
    </source>
</reference>
<keyword evidence="1" id="KW-1133">Transmembrane helix</keyword>
<feature type="transmembrane region" description="Helical" evidence="1">
    <location>
        <begin position="56"/>
        <end position="76"/>
    </location>
</feature>
<dbReference type="Proteomes" id="UP001597203">
    <property type="component" value="Unassembled WGS sequence"/>
</dbReference>
<feature type="transmembrane region" description="Helical" evidence="1">
    <location>
        <begin position="354"/>
        <end position="376"/>
    </location>
</feature>
<protein>
    <submittedName>
        <fullName evidence="2">ABC transporter</fullName>
    </submittedName>
</protein>
<dbReference type="RefSeq" id="WP_380914566.1">
    <property type="nucleotide sequence ID" value="NZ_JBHTLS010000135.1"/>
</dbReference>
<keyword evidence="1" id="KW-0812">Transmembrane</keyword>
<keyword evidence="1" id="KW-0472">Membrane</keyword>
<keyword evidence="3" id="KW-1185">Reference proteome</keyword>
<evidence type="ECO:0000313" key="3">
    <source>
        <dbReference type="Proteomes" id="UP001597203"/>
    </source>
</evidence>
<evidence type="ECO:0000313" key="2">
    <source>
        <dbReference type="EMBL" id="MFD1107200.1"/>
    </source>
</evidence>